<evidence type="ECO:0000256" key="3">
    <source>
        <dbReference type="ARBA" id="ARBA00022692"/>
    </source>
</evidence>
<organism evidence="7 8">
    <name type="scientific">Tilletiaria anomala (strain ATCC 24038 / CBS 436.72 / UBC 951)</name>
    <dbReference type="NCBI Taxonomy" id="1037660"/>
    <lineage>
        <taxon>Eukaryota</taxon>
        <taxon>Fungi</taxon>
        <taxon>Dikarya</taxon>
        <taxon>Basidiomycota</taxon>
        <taxon>Ustilaginomycotina</taxon>
        <taxon>Exobasidiomycetes</taxon>
        <taxon>Georgefischeriales</taxon>
        <taxon>Tilletiariaceae</taxon>
        <taxon>Tilletiaria</taxon>
    </lineage>
</organism>
<comment type="subcellular location">
    <subcellularLocation>
        <location evidence="1">Membrane</location>
        <topology evidence="1">Multi-pass membrane protein</topology>
    </subcellularLocation>
</comment>
<dbReference type="HOGENOM" id="CLU_001265_2_1_1"/>
<evidence type="ECO:0000256" key="1">
    <source>
        <dbReference type="ARBA" id="ARBA00004141"/>
    </source>
</evidence>
<dbReference type="PANTHER" id="PTHR43791">
    <property type="entry name" value="PERMEASE-RELATED"/>
    <property type="match status" value="1"/>
</dbReference>
<evidence type="ECO:0000256" key="2">
    <source>
        <dbReference type="ARBA" id="ARBA00022448"/>
    </source>
</evidence>
<dbReference type="OrthoDB" id="1935484at2759"/>
<comment type="caution">
    <text evidence="7">The sequence shown here is derived from an EMBL/GenBank/DDBJ whole genome shotgun (WGS) entry which is preliminary data.</text>
</comment>
<keyword evidence="2" id="KW-0813">Transport</keyword>
<feature type="transmembrane region" description="Helical" evidence="6">
    <location>
        <begin position="227"/>
        <end position="249"/>
    </location>
</feature>
<dbReference type="EMBL" id="JMSN01000101">
    <property type="protein sequence ID" value="KDN39697.1"/>
    <property type="molecule type" value="Genomic_DNA"/>
</dbReference>
<feature type="transmembrane region" description="Helical" evidence="6">
    <location>
        <begin position="467"/>
        <end position="487"/>
    </location>
</feature>
<dbReference type="Pfam" id="PF07690">
    <property type="entry name" value="MFS_1"/>
    <property type="match status" value="1"/>
</dbReference>
<feature type="transmembrane region" description="Helical" evidence="6">
    <location>
        <begin position="162"/>
        <end position="184"/>
    </location>
</feature>
<evidence type="ECO:0000313" key="8">
    <source>
        <dbReference type="Proteomes" id="UP000027361"/>
    </source>
</evidence>
<dbReference type="PANTHER" id="PTHR43791:SF65">
    <property type="entry name" value="MAJOR FACILITATOR SUPERFAMILY (MFS) PROFILE DOMAIN-CONTAINING PROTEIN-RELATED"/>
    <property type="match status" value="1"/>
</dbReference>
<dbReference type="InterPro" id="IPR011701">
    <property type="entry name" value="MFS"/>
</dbReference>
<sequence length="527" mass="60440">MKDFLLARSSKHRSIVDEDSVATQPSVFDEKKLRSHYWPSQQWENYKKFDVSLRWTWREEKQIVHIIDRKVMIWVCVFFAILNLDRNNLNAANADGILKDLQLTSNDYNNANTIFRLTFLFAELPGQIISKRVGPDVFVPCQMLAWGVVTLAQFWLNGRTSLFILRALLGLSMIPDLLLLLSYFYRTSELPIRLCFFWATMNLTSFVSSFFSYGVLQMRGVLSKLGWRWLFLIEGLITIVLAIQAFLVMPASPSQTKRIWRKKPFLNERQATIAVTRILRDEPQKSTMHNREGLQPRMLWRTLKNWRLYPLYIHGLIFGIPLAPVQAYLTLSLRNLGFSTLLTQILSSVQYAVSVFTGIAVVVLSELVNDRAFVCSLEDLWALPCLIGIVSLGNKVNPWTYYTLATVLLSAPYVHPIQASWVSAIAGDVQTRTVAASLYNIAVQLGSVVSSQVYQARDAPQYLAGNIARITIAAIHICMYAGTKLFYRRLNTSREKVWNAMTTEEKDKYLATTKHEGNERLEFRFIH</sequence>
<dbReference type="Gene3D" id="1.20.1250.20">
    <property type="entry name" value="MFS general substrate transporter like domains"/>
    <property type="match status" value="1"/>
</dbReference>
<accession>A0A066VD68</accession>
<evidence type="ECO:0000256" key="4">
    <source>
        <dbReference type="ARBA" id="ARBA00022989"/>
    </source>
</evidence>
<feature type="transmembrane region" description="Helical" evidence="6">
    <location>
        <begin position="380"/>
        <end position="402"/>
    </location>
</feature>
<dbReference type="GO" id="GO:0016020">
    <property type="term" value="C:membrane"/>
    <property type="evidence" value="ECO:0007669"/>
    <property type="project" value="UniProtKB-SubCell"/>
</dbReference>
<dbReference type="RefSeq" id="XP_013241133.1">
    <property type="nucleotide sequence ID" value="XM_013385679.1"/>
</dbReference>
<proteinExistence type="predicted"/>
<protein>
    <submittedName>
        <fullName evidence="7">Allantoate permease</fullName>
    </submittedName>
</protein>
<evidence type="ECO:0000313" key="7">
    <source>
        <dbReference type="EMBL" id="KDN39697.1"/>
    </source>
</evidence>
<keyword evidence="3 6" id="KW-0812">Transmembrane</keyword>
<gene>
    <name evidence="7" type="ORF">K437DRAFT_227857</name>
</gene>
<dbReference type="FunFam" id="1.20.1250.20:FF:000106">
    <property type="entry name" value="MFS transporter, putative"/>
    <property type="match status" value="1"/>
</dbReference>
<feature type="transmembrane region" description="Helical" evidence="6">
    <location>
        <begin position="196"/>
        <end position="215"/>
    </location>
</feature>
<dbReference type="GeneID" id="25262646"/>
<evidence type="ECO:0000256" key="5">
    <source>
        <dbReference type="ARBA" id="ARBA00023136"/>
    </source>
</evidence>
<dbReference type="InterPro" id="IPR036259">
    <property type="entry name" value="MFS_trans_sf"/>
</dbReference>
<dbReference type="OMA" id="LAKHYWP"/>
<dbReference type="InParanoid" id="A0A066VD68"/>
<name>A0A066VD68_TILAU</name>
<dbReference type="Proteomes" id="UP000027361">
    <property type="component" value="Unassembled WGS sequence"/>
</dbReference>
<keyword evidence="5 6" id="KW-0472">Membrane</keyword>
<dbReference type="GO" id="GO:0022857">
    <property type="term" value="F:transmembrane transporter activity"/>
    <property type="evidence" value="ECO:0007669"/>
    <property type="project" value="InterPro"/>
</dbReference>
<feature type="transmembrane region" description="Helical" evidence="6">
    <location>
        <begin position="349"/>
        <end position="368"/>
    </location>
</feature>
<reference evidence="7 8" key="1">
    <citation type="submission" date="2014-05" db="EMBL/GenBank/DDBJ databases">
        <title>Draft genome sequence of a rare smut relative, Tilletiaria anomala UBC 951.</title>
        <authorList>
            <consortium name="DOE Joint Genome Institute"/>
            <person name="Toome M."/>
            <person name="Kuo A."/>
            <person name="Henrissat B."/>
            <person name="Lipzen A."/>
            <person name="Tritt A."/>
            <person name="Yoshinaga Y."/>
            <person name="Zane M."/>
            <person name="Barry K."/>
            <person name="Grigoriev I.V."/>
            <person name="Spatafora J.W."/>
            <person name="Aimea M.C."/>
        </authorList>
    </citation>
    <scope>NUCLEOTIDE SEQUENCE [LARGE SCALE GENOMIC DNA]</scope>
    <source>
        <strain evidence="7 8">UBC 951</strain>
    </source>
</reference>
<evidence type="ECO:0000256" key="6">
    <source>
        <dbReference type="SAM" id="Phobius"/>
    </source>
</evidence>
<feature type="transmembrane region" description="Helical" evidence="6">
    <location>
        <begin position="308"/>
        <end position="329"/>
    </location>
</feature>
<keyword evidence="8" id="KW-1185">Reference proteome</keyword>
<dbReference type="SUPFAM" id="SSF103473">
    <property type="entry name" value="MFS general substrate transporter"/>
    <property type="match status" value="1"/>
</dbReference>
<dbReference type="AlphaFoldDB" id="A0A066VD68"/>
<dbReference type="STRING" id="1037660.A0A066VD68"/>
<keyword evidence="4 6" id="KW-1133">Transmembrane helix</keyword>